<dbReference type="PANTHER" id="PTHR21562:SF65">
    <property type="entry name" value="PECTIN ACETYLESTERASE"/>
    <property type="match status" value="1"/>
</dbReference>
<proteinExistence type="inferred from homology"/>
<name>A0ABD3B9M7_9LAMI</name>
<dbReference type="PANTHER" id="PTHR21562">
    <property type="entry name" value="NOTUM-RELATED"/>
    <property type="match status" value="1"/>
</dbReference>
<keyword evidence="5 6" id="KW-0961">Cell wall biogenesis/degradation</keyword>
<evidence type="ECO:0000313" key="7">
    <source>
        <dbReference type="EMBL" id="KAL3613811.1"/>
    </source>
</evidence>
<sequence length="384" mass="43055">MGDHNSKLLSILCLFALLNTRLVFSDVGHITFLDSAVSKGAVCLDGSPPAYSIEQGHGSGVNNWMIYLEGGGWCNTTSDCIGRSIGWLGSSYSRNNKTYYNGLLTGNQTYNPEFYNWNRVFLVYCDGASFSGDVEEVDPQTNLHYRGARIFNAIMEDLLAKGMSNAENVILSGSSAGGLATLFHCDNFRQQVVPNAKRVKCISDSGFFMHAKNLPGVKEREDYFTKIVDLHQMAKTIPTSCTSKMNPGLCLFPEYLVDDIQTPLFILESSFDYHQLREMITPYIGAGKPEWVNCMVENFNLTHCSSCQLKTMQEFQKTFINTLQNLKDKSSRGMFVHTCFLHAHIHTKEESICSSVSDNILKHKVNRLRRRLVIGISIGIIFNK</sequence>
<dbReference type="GO" id="GO:0071555">
    <property type="term" value="P:cell wall organization"/>
    <property type="evidence" value="ECO:0007669"/>
    <property type="project" value="UniProtKB-KW"/>
</dbReference>
<keyword evidence="4 6" id="KW-0134">Cell wall</keyword>
<comment type="caution">
    <text evidence="7">The sequence shown here is derived from an EMBL/GenBank/DDBJ whole genome shotgun (WGS) entry which is preliminary data.</text>
</comment>
<dbReference type="Pfam" id="PF03283">
    <property type="entry name" value="PAE"/>
    <property type="match status" value="1"/>
</dbReference>
<dbReference type="GO" id="GO:0016787">
    <property type="term" value="F:hydrolase activity"/>
    <property type="evidence" value="ECO:0007669"/>
    <property type="project" value="UniProtKB-KW"/>
</dbReference>
<dbReference type="InterPro" id="IPR004963">
    <property type="entry name" value="PAE/NOTUM"/>
</dbReference>
<evidence type="ECO:0000256" key="3">
    <source>
        <dbReference type="ARBA" id="ARBA00005784"/>
    </source>
</evidence>
<protein>
    <recommendedName>
        <fullName evidence="6">Pectin acetylesterase</fullName>
        <ecNumber evidence="6">3.1.1.-</ecNumber>
    </recommendedName>
</protein>
<organism evidence="7 8">
    <name type="scientific">Castilleja foliolosa</name>
    <dbReference type="NCBI Taxonomy" id="1961234"/>
    <lineage>
        <taxon>Eukaryota</taxon>
        <taxon>Viridiplantae</taxon>
        <taxon>Streptophyta</taxon>
        <taxon>Embryophyta</taxon>
        <taxon>Tracheophyta</taxon>
        <taxon>Spermatophyta</taxon>
        <taxon>Magnoliopsida</taxon>
        <taxon>eudicotyledons</taxon>
        <taxon>Gunneridae</taxon>
        <taxon>Pentapetalae</taxon>
        <taxon>asterids</taxon>
        <taxon>lamiids</taxon>
        <taxon>Lamiales</taxon>
        <taxon>Orobanchaceae</taxon>
        <taxon>Pedicularideae</taxon>
        <taxon>Castillejinae</taxon>
        <taxon>Castilleja</taxon>
    </lineage>
</organism>
<comment type="similarity">
    <text evidence="3 6">Belongs to the pectinacetylesterase family.</text>
</comment>
<dbReference type="EC" id="3.1.1.-" evidence="6"/>
<comment type="function">
    <text evidence="1 6">Hydrolyzes acetyl esters in homogalacturonan regions of pectin. In type I primary cell wall, galacturonic acid residues of pectin can be acetylated at the O-2 and O-3 positions. Decreasing the degree of acetylation of pectin gels in vitro alters their physical properties.</text>
</comment>
<dbReference type="Proteomes" id="UP001632038">
    <property type="component" value="Unassembled WGS sequence"/>
</dbReference>
<dbReference type="EMBL" id="JAVIJP010000107">
    <property type="protein sequence ID" value="KAL3613811.1"/>
    <property type="molecule type" value="Genomic_DNA"/>
</dbReference>
<evidence type="ECO:0000256" key="5">
    <source>
        <dbReference type="ARBA" id="ARBA00023316"/>
    </source>
</evidence>
<feature type="chain" id="PRO_5044527330" description="Pectin acetylesterase" evidence="6">
    <location>
        <begin position="26"/>
        <end position="384"/>
    </location>
</feature>
<keyword evidence="8" id="KW-1185">Reference proteome</keyword>
<evidence type="ECO:0000256" key="2">
    <source>
        <dbReference type="ARBA" id="ARBA00004191"/>
    </source>
</evidence>
<evidence type="ECO:0000313" key="8">
    <source>
        <dbReference type="Proteomes" id="UP001632038"/>
    </source>
</evidence>
<comment type="subcellular location">
    <subcellularLocation>
        <location evidence="2 6">Secreted</location>
        <location evidence="2 6">Cell wall</location>
    </subcellularLocation>
</comment>
<keyword evidence="6" id="KW-0378">Hydrolase</keyword>
<evidence type="ECO:0000256" key="4">
    <source>
        <dbReference type="ARBA" id="ARBA00022512"/>
    </source>
</evidence>
<reference evidence="8" key="1">
    <citation type="journal article" date="2024" name="IScience">
        <title>Strigolactones Initiate the Formation of Haustorium-like Structures in Castilleja.</title>
        <authorList>
            <person name="Buerger M."/>
            <person name="Peterson D."/>
            <person name="Chory J."/>
        </authorList>
    </citation>
    <scope>NUCLEOTIDE SEQUENCE [LARGE SCALE GENOMIC DNA]</scope>
</reference>
<evidence type="ECO:0000256" key="1">
    <source>
        <dbReference type="ARBA" id="ARBA00003534"/>
    </source>
</evidence>
<feature type="signal peptide" evidence="6">
    <location>
        <begin position="1"/>
        <end position="25"/>
    </location>
</feature>
<evidence type="ECO:0000256" key="6">
    <source>
        <dbReference type="RuleBase" id="RU363114"/>
    </source>
</evidence>
<keyword evidence="6" id="KW-0964">Secreted</keyword>
<dbReference type="AlphaFoldDB" id="A0ABD3B9M7"/>
<keyword evidence="6" id="KW-0732">Signal</keyword>
<gene>
    <name evidence="7" type="ORF">CASFOL_041885</name>
</gene>
<accession>A0ABD3B9M7</accession>